<feature type="domain" description="Response regulatory" evidence="3">
    <location>
        <begin position="7"/>
        <end position="121"/>
    </location>
</feature>
<dbReference type="RefSeq" id="WP_273633392.1">
    <property type="nucleotide sequence ID" value="NZ_CP117167.1"/>
</dbReference>
<dbReference type="InterPro" id="IPR050595">
    <property type="entry name" value="Bact_response_regulator"/>
</dbReference>
<evidence type="ECO:0000256" key="2">
    <source>
        <dbReference type="PROSITE-ProRule" id="PRU00169"/>
    </source>
</evidence>
<name>A0ABY7TF87_9SPHI</name>
<dbReference type="InterPro" id="IPR001789">
    <property type="entry name" value="Sig_transdc_resp-reg_receiver"/>
</dbReference>
<dbReference type="SMART" id="SM00448">
    <property type="entry name" value="REC"/>
    <property type="match status" value="1"/>
</dbReference>
<keyword evidence="5" id="KW-1185">Reference proteome</keyword>
<dbReference type="InterPro" id="IPR011006">
    <property type="entry name" value="CheY-like_superfamily"/>
</dbReference>
<evidence type="ECO:0000259" key="3">
    <source>
        <dbReference type="PROSITE" id="PS50110"/>
    </source>
</evidence>
<dbReference type="EMBL" id="CP117167">
    <property type="protein sequence ID" value="WCT14899.1"/>
    <property type="molecule type" value="Genomic_DNA"/>
</dbReference>
<dbReference type="PROSITE" id="PS50110">
    <property type="entry name" value="RESPONSE_REGULATORY"/>
    <property type="match status" value="1"/>
</dbReference>
<protein>
    <submittedName>
        <fullName evidence="4">Response regulator</fullName>
    </submittedName>
</protein>
<dbReference type="Gene3D" id="3.40.50.2300">
    <property type="match status" value="1"/>
</dbReference>
<reference evidence="4 5" key="1">
    <citation type="submission" date="2023-02" db="EMBL/GenBank/DDBJ databases">
        <title>Genome sequence of Mucilaginibacter jinjuensis strain KACC 16571.</title>
        <authorList>
            <person name="Kim S."/>
            <person name="Heo J."/>
            <person name="Kwon S.-W."/>
        </authorList>
    </citation>
    <scope>NUCLEOTIDE SEQUENCE [LARGE SCALE GENOMIC DNA]</scope>
    <source>
        <strain evidence="4 5">KACC 16571</strain>
    </source>
</reference>
<proteinExistence type="predicted"/>
<dbReference type="PANTHER" id="PTHR44591">
    <property type="entry name" value="STRESS RESPONSE REGULATOR PROTEIN 1"/>
    <property type="match status" value="1"/>
</dbReference>
<dbReference type="PANTHER" id="PTHR44591:SF3">
    <property type="entry name" value="RESPONSE REGULATORY DOMAIN-CONTAINING PROTEIN"/>
    <property type="match status" value="1"/>
</dbReference>
<dbReference type="Proteomes" id="UP001216139">
    <property type="component" value="Chromosome"/>
</dbReference>
<accession>A0ABY7TF87</accession>
<feature type="modified residue" description="4-aspartylphosphate" evidence="2">
    <location>
        <position position="56"/>
    </location>
</feature>
<dbReference type="Pfam" id="PF00072">
    <property type="entry name" value="Response_reg"/>
    <property type="match status" value="1"/>
</dbReference>
<dbReference type="SUPFAM" id="SSF52172">
    <property type="entry name" value="CheY-like"/>
    <property type="match status" value="1"/>
</dbReference>
<evidence type="ECO:0000313" key="4">
    <source>
        <dbReference type="EMBL" id="WCT14899.1"/>
    </source>
</evidence>
<evidence type="ECO:0000256" key="1">
    <source>
        <dbReference type="ARBA" id="ARBA00022553"/>
    </source>
</evidence>
<organism evidence="4 5">
    <name type="scientific">Mucilaginibacter jinjuensis</name>
    <dbReference type="NCBI Taxonomy" id="1176721"/>
    <lineage>
        <taxon>Bacteria</taxon>
        <taxon>Pseudomonadati</taxon>
        <taxon>Bacteroidota</taxon>
        <taxon>Sphingobacteriia</taxon>
        <taxon>Sphingobacteriales</taxon>
        <taxon>Sphingobacteriaceae</taxon>
        <taxon>Mucilaginibacter</taxon>
    </lineage>
</organism>
<gene>
    <name evidence="4" type="ORF">PQO05_13230</name>
</gene>
<keyword evidence="1 2" id="KW-0597">Phosphoprotein</keyword>
<evidence type="ECO:0000313" key="5">
    <source>
        <dbReference type="Proteomes" id="UP001216139"/>
    </source>
</evidence>
<sequence length="123" mass="13803">MEILQKKILIVDDNEDVLQMLKDLLFDEGYFVEGFLGTDDIIQLANQHKPDLVIIDYLLAGINGGEYCHQIKTDATTSHIPVIMLSAHPKVLNSLGNYGSDRFISKPFSIDEVILAVKELTEK</sequence>